<dbReference type="GeneID" id="30966451"/>
<evidence type="ECO:0000256" key="8">
    <source>
        <dbReference type="SAM" id="MobiDB-lite"/>
    </source>
</evidence>
<dbReference type="OrthoDB" id="438553at2759"/>
<protein>
    <recommendedName>
        <fullName evidence="9">RNA-binding Nab2-type zinc finger domain-containing protein</fullName>
    </recommendedName>
</protein>
<evidence type="ECO:0000256" key="5">
    <source>
        <dbReference type="ARBA" id="ARBA00022771"/>
    </source>
</evidence>
<feature type="compositionally biased region" description="Polar residues" evidence="8">
    <location>
        <begin position="138"/>
        <end position="147"/>
    </location>
</feature>
<comment type="subcellular location">
    <subcellularLocation>
        <location evidence="1">Nucleus</location>
    </subcellularLocation>
</comment>
<dbReference type="FunFam" id="4.10.1000.40:FF:000003">
    <property type="entry name" value="Nuclear polyadenylated RNA-binding protein NAB2"/>
    <property type="match status" value="1"/>
</dbReference>
<feature type="compositionally biased region" description="Low complexity" evidence="8">
    <location>
        <begin position="85"/>
        <end position="114"/>
    </location>
</feature>
<dbReference type="PANTHER" id="PTHR14738:SF29">
    <property type="entry name" value="ZINC FINGER CCCH DOMAIN-CONTAINING PROTEIN 14"/>
    <property type="match status" value="1"/>
</dbReference>
<sequence>MNKFELDSTSEIARQLNDIIIEKAKSLNITDSKDLADYIIILISNKKSVEEIFEDLTSIFADEIDISFVRNIFDSLDSLVNKKSPNQNQLNQNVQQQQQQQQQQQVPEQPINNPFHQSNQLQADNQKQSEDIDIESQEIGNSPTVFKNDNQNNHQNDHQNNNQNNNINPNNKSLPSIPLFVNIPTAPKKDRYNNHGSINRRNNRGNTGINKNYGHPRYNNRNNYNNKRLNSNNTNNISKVLSLVAQNGSDILNTTSSAPSNNPSNINPNNINNDLNNINNINNNHNSKKKGRCRNFPHCNYKDCMFAHPTKFCFAFPNCPNPPGSCNYLHPGEDDKLIQEFEKTKKESFEKKKLNQNLNNNNNNPLLPNGIANPNNPFAPILMNPAATAALFQKFPPANANEALNALNGLNTILDEERSLDACKFGSSCLNPRCRFRHASTPVVCRDGLDCKRIDCYFTHPINLDCRFGINCKNKFCLFKHPEGRDDLVNKPLVWRKDDHNSSTPNAATTKISERSFAVADDEVMEDAPPQTA</sequence>
<keyword evidence="11" id="KW-1185">Reference proteome</keyword>
<dbReference type="AlphaFoldDB" id="A0A1D2VL81"/>
<evidence type="ECO:0000256" key="3">
    <source>
        <dbReference type="ARBA" id="ARBA00022723"/>
    </source>
</evidence>
<evidence type="ECO:0000256" key="6">
    <source>
        <dbReference type="ARBA" id="ARBA00022833"/>
    </source>
</evidence>
<dbReference type="STRING" id="1344418.A0A1D2VL81"/>
<dbReference type="Pfam" id="PF21457">
    <property type="entry name" value="zf-CCCH_2-like_3"/>
    <property type="match status" value="1"/>
</dbReference>
<evidence type="ECO:0000313" key="11">
    <source>
        <dbReference type="Proteomes" id="UP000095038"/>
    </source>
</evidence>
<reference evidence="11" key="1">
    <citation type="submission" date="2016-05" db="EMBL/GenBank/DDBJ databases">
        <title>Comparative genomics of biotechnologically important yeasts.</title>
        <authorList>
            <consortium name="DOE Joint Genome Institute"/>
            <person name="Riley R."/>
            <person name="Haridas S."/>
            <person name="Wolfe K.H."/>
            <person name="Lopes M.R."/>
            <person name="Hittinger C.T."/>
            <person name="Goker M."/>
            <person name="Salamov A."/>
            <person name="Wisecaver J."/>
            <person name="Long T.M."/>
            <person name="Aerts A.L."/>
            <person name="Barry K."/>
            <person name="Choi C."/>
            <person name="Clum A."/>
            <person name="Coughlan A.Y."/>
            <person name="Deshpande S."/>
            <person name="Douglass A.P."/>
            <person name="Hanson S.J."/>
            <person name="Klenk H.-P."/>
            <person name="Labutti K."/>
            <person name="Lapidus A."/>
            <person name="Lindquist E."/>
            <person name="Lipzen A."/>
            <person name="Meier-Kolthoff J.P."/>
            <person name="Ohm R.A."/>
            <person name="Otillar R.P."/>
            <person name="Pangilinan J."/>
            <person name="Peng Y."/>
            <person name="Rokas A."/>
            <person name="Rosa C.A."/>
            <person name="Scheuner C."/>
            <person name="Sibirny A.A."/>
            <person name="Slot J.C."/>
            <person name="Stielow J.B."/>
            <person name="Sun H."/>
            <person name="Kurtzman C.P."/>
            <person name="Blackwell M."/>
            <person name="Grigoriev I.V."/>
            <person name="Jeffries T.W."/>
        </authorList>
    </citation>
    <scope>NUCLEOTIDE SEQUENCE [LARGE SCALE GENOMIC DNA]</scope>
    <source>
        <strain evidence="11">DSM 1968</strain>
    </source>
</reference>
<dbReference type="GO" id="GO:0005634">
    <property type="term" value="C:nucleus"/>
    <property type="evidence" value="ECO:0007669"/>
    <property type="project" value="UniProtKB-SubCell"/>
</dbReference>
<comment type="similarity">
    <text evidence="2">Belongs to the ZC3H14 family.</text>
</comment>
<feature type="domain" description="RNA-binding Nab2-type zinc finger" evidence="9">
    <location>
        <begin position="311"/>
        <end position="338"/>
    </location>
</feature>
<evidence type="ECO:0000259" key="9">
    <source>
        <dbReference type="Pfam" id="PF21457"/>
    </source>
</evidence>
<keyword evidence="4" id="KW-0677">Repeat</keyword>
<feature type="region of interest" description="Disordered" evidence="8">
    <location>
        <begin position="83"/>
        <end position="221"/>
    </location>
</feature>
<dbReference type="Gene3D" id="4.10.1000.40">
    <property type="match status" value="2"/>
</dbReference>
<dbReference type="InParanoid" id="A0A1D2VL81"/>
<dbReference type="Gene3D" id="1.10.340.40">
    <property type="entry name" value="Nuclear abundant poly(A) RNA-bind protein 2, N-terminal domain"/>
    <property type="match status" value="1"/>
</dbReference>
<keyword evidence="6" id="KW-0862">Zinc</keyword>
<evidence type="ECO:0000256" key="2">
    <source>
        <dbReference type="ARBA" id="ARBA00008423"/>
    </source>
</evidence>
<keyword evidence="3" id="KW-0479">Metal-binding</keyword>
<keyword evidence="7" id="KW-0539">Nucleus</keyword>
<evidence type="ECO:0000256" key="1">
    <source>
        <dbReference type="ARBA" id="ARBA00004123"/>
    </source>
</evidence>
<evidence type="ECO:0000256" key="7">
    <source>
        <dbReference type="ARBA" id="ARBA00023242"/>
    </source>
</evidence>
<evidence type="ECO:0000256" key="4">
    <source>
        <dbReference type="ARBA" id="ARBA00022737"/>
    </source>
</evidence>
<name>A0A1D2VL81_9ASCO</name>
<feature type="compositionally biased region" description="Low complexity" evidence="8">
    <location>
        <begin position="194"/>
        <end position="221"/>
    </location>
</feature>
<dbReference type="GO" id="GO:0043488">
    <property type="term" value="P:regulation of mRNA stability"/>
    <property type="evidence" value="ECO:0007669"/>
    <property type="project" value="InterPro"/>
</dbReference>
<keyword evidence="5" id="KW-0863">Zinc-finger</keyword>
<dbReference type="GO" id="GO:0008270">
    <property type="term" value="F:zinc ion binding"/>
    <property type="evidence" value="ECO:0007669"/>
    <property type="project" value="UniProtKB-KW"/>
</dbReference>
<dbReference type="PANTHER" id="PTHR14738">
    <property type="entry name" value="ZINC FINGER CCCH DOMAIN-CONTAINING PROTEIN 14"/>
    <property type="match status" value="1"/>
</dbReference>
<dbReference type="InterPro" id="IPR048410">
    <property type="entry name" value="Znf-CCCH_2-like_3"/>
</dbReference>
<dbReference type="Pfam" id="PF14608">
    <property type="entry name" value="zf-CCCH_2"/>
    <property type="match status" value="3"/>
</dbReference>
<dbReference type="InterPro" id="IPR043094">
    <property type="entry name" value="Nab2/ZC3H14_N_sf"/>
</dbReference>
<dbReference type="Proteomes" id="UP000095038">
    <property type="component" value="Unassembled WGS sequence"/>
</dbReference>
<dbReference type="EMBL" id="KV454477">
    <property type="protein sequence ID" value="ODV62368.1"/>
    <property type="molecule type" value="Genomic_DNA"/>
</dbReference>
<evidence type="ECO:0000313" key="10">
    <source>
        <dbReference type="EMBL" id="ODV62368.1"/>
    </source>
</evidence>
<accession>A0A1D2VL81</accession>
<dbReference type="GO" id="GO:0008143">
    <property type="term" value="F:poly(A) binding"/>
    <property type="evidence" value="ECO:0007669"/>
    <property type="project" value="InterPro"/>
</dbReference>
<gene>
    <name evidence="10" type="ORF">ASCRUDRAFT_74760</name>
</gene>
<dbReference type="InterPro" id="IPR040366">
    <property type="entry name" value="Nab2/ZC3H14"/>
</dbReference>
<dbReference type="GO" id="GO:0005737">
    <property type="term" value="C:cytoplasm"/>
    <property type="evidence" value="ECO:0007669"/>
    <property type="project" value="TreeGrafter"/>
</dbReference>
<dbReference type="RefSeq" id="XP_020048675.1">
    <property type="nucleotide sequence ID" value="XM_020192815.1"/>
</dbReference>
<proteinExistence type="inferred from homology"/>
<organism evidence="10 11">
    <name type="scientific">Ascoidea rubescens DSM 1968</name>
    <dbReference type="NCBI Taxonomy" id="1344418"/>
    <lineage>
        <taxon>Eukaryota</taxon>
        <taxon>Fungi</taxon>
        <taxon>Dikarya</taxon>
        <taxon>Ascomycota</taxon>
        <taxon>Saccharomycotina</taxon>
        <taxon>Saccharomycetes</taxon>
        <taxon>Ascoideaceae</taxon>
        <taxon>Ascoidea</taxon>
    </lineage>
</organism>
<feature type="compositionally biased region" description="Low complexity" evidence="8">
    <location>
        <begin position="148"/>
        <end position="171"/>
    </location>
</feature>
<feature type="compositionally biased region" description="Polar residues" evidence="8">
    <location>
        <begin position="115"/>
        <end position="126"/>
    </location>
</feature>